<feature type="compositionally biased region" description="Basic and acidic residues" evidence="1">
    <location>
        <begin position="206"/>
        <end position="229"/>
    </location>
</feature>
<name>A0ABQ9WP83_9EUKA</name>
<organism evidence="2 3">
    <name type="scientific">Blattamonas nauphoetae</name>
    <dbReference type="NCBI Taxonomy" id="2049346"/>
    <lineage>
        <taxon>Eukaryota</taxon>
        <taxon>Metamonada</taxon>
        <taxon>Preaxostyla</taxon>
        <taxon>Oxymonadida</taxon>
        <taxon>Blattamonas</taxon>
    </lineage>
</organism>
<keyword evidence="3" id="KW-1185">Reference proteome</keyword>
<feature type="compositionally biased region" description="Polar residues" evidence="1">
    <location>
        <begin position="256"/>
        <end position="274"/>
    </location>
</feature>
<accession>A0ABQ9WP83</accession>
<proteinExistence type="predicted"/>
<gene>
    <name evidence="2" type="ORF">BLNAU_23795</name>
</gene>
<evidence type="ECO:0000313" key="3">
    <source>
        <dbReference type="Proteomes" id="UP001281761"/>
    </source>
</evidence>
<protein>
    <submittedName>
        <fullName evidence="2">Uncharacterized protein</fullName>
    </submittedName>
</protein>
<feature type="region of interest" description="Disordered" evidence="1">
    <location>
        <begin position="152"/>
        <end position="314"/>
    </location>
</feature>
<dbReference type="EMBL" id="JARBJD010000525">
    <property type="protein sequence ID" value="KAK2941287.1"/>
    <property type="molecule type" value="Genomic_DNA"/>
</dbReference>
<evidence type="ECO:0000256" key="1">
    <source>
        <dbReference type="SAM" id="MobiDB-lite"/>
    </source>
</evidence>
<feature type="compositionally biased region" description="Polar residues" evidence="1">
    <location>
        <begin position="152"/>
        <end position="161"/>
    </location>
</feature>
<comment type="caution">
    <text evidence="2">The sequence shown here is derived from an EMBL/GenBank/DDBJ whole genome shotgun (WGS) entry which is preliminary data.</text>
</comment>
<sequence>MMERKLIVIGEGEKEKIEKDLERTSEVKRLTLYFVFFRVLQFDFAEFYSLWIQPFTIKPENRPNILNPLLGPTSRLIELSPLLINPMMTYQMTTPIFLSLDLHPYLAHVFQIPPNALALTQLSTPHACLPAHQTPSVARNGRSSRQTLLTATRQPPSTIHQNGFHPHHESSNKSPHPPSIPLTHFGGKEKNSKREEANVHAGQVSENKEDNKEDNGNDIIRKIKRRQSEPPEVVNNLKPVESKRDRKKDEEDHTSESPSPTFSYLMSLCQNKESLTPPPSPNSTGTDSTPKNDEKISIDLPSPPAISGPQNEGMISERTLKVSIKAQMRVRERGIAKLRERHLTRLGQPQTSRRGLQKSKRVSKPHQNNKTKKKPGRKPEKKTIPADTTPHDKLHVPNDSQILFTYNNQINQNISFFYPTHPLDYTQTRQQSSPPIDIDSTASFLPKPQPSRDIMQDNEMINSVGEWFALHPMETHPTGKWTSHDDHSRNLNQVTREVDEIYSKSFPHFPHLSHWLPIETLFTISSQTTKKELPPDFFNLMSKRIKDLTDAQWDTLRRHSVCIQPSPIIDHQKIIGQIERNIRDDPSSVMDLPSHIFDHFRRSLHAPKRKRQTKKTIDINFGIDTAISRFPRSQPAGADTTMLEIHNPANSSSPPIDINFGTDTVISPFPRSQPAGADTTMLEIHNPANSSSPPIDINFGIDTAISRFPRSQPAGADTTMLEIHNPANSSSPPIDINFGTDTVISPFPRSQPAGADTTMLEIHNPANSSSPPIDINFGTDTVISPFPRSQPAGADTTMLEIHNPANSSSPPIDINFGTDTVISPFPRSQPAGADTTMLEMHNPANSSSPPIDINFGIDTAISPFPRLQPAGADTTMLEIHIPANSSSPSTFAAEISRPRPILAAYSPPMPISKTKTGMASMHLPIKRNSSLLTSAEARDTRNTARQELVGEQSINDRDRERLAVAKGNQLGLTEKCRLLVRRMNQFDCIHLNTIRNDLTLGTDELRPRRAERWSAQKMNQFNILTTTPIEMLFPVVGLGTTLPLDNQTLKKSIIQLSEDEASHIENLLTKTVVKKFSVVNAWKSLAGPEAIGLKRDNPSNLARQKRAEYSEARERFDITNTFNMPAKHHHPISFQRANTPPLEEIQTLISLPFDPFDGYTRWDADLSTRHLRKAKDALKQTFSDLLTTLSAPNPDLMSANVIAGKISAIPQTLKGGQKSEYHPPRAETMIHGKTLSKERRNRIETLVGKGKSSSALKELTQLENQTEPPLETILQQIQALHNFEDEKTLQLSPSHHTNKPDKGGEATEIKNALNSLNINSAPSLDGLTVELIKRCNGDSSQKPGAYAAYAPFKSQMVPTDQ</sequence>
<feature type="compositionally biased region" description="Basic residues" evidence="1">
    <location>
        <begin position="355"/>
        <end position="376"/>
    </location>
</feature>
<feature type="compositionally biased region" description="Basic and acidic residues" evidence="1">
    <location>
        <begin position="186"/>
        <end position="198"/>
    </location>
</feature>
<feature type="region of interest" description="Disordered" evidence="1">
    <location>
        <begin position="338"/>
        <end position="395"/>
    </location>
</feature>
<evidence type="ECO:0000313" key="2">
    <source>
        <dbReference type="EMBL" id="KAK2941287.1"/>
    </source>
</evidence>
<feature type="compositionally biased region" description="Basic and acidic residues" evidence="1">
    <location>
        <begin position="377"/>
        <end position="395"/>
    </location>
</feature>
<dbReference type="Proteomes" id="UP001281761">
    <property type="component" value="Unassembled WGS sequence"/>
</dbReference>
<reference evidence="2 3" key="1">
    <citation type="journal article" date="2022" name="bioRxiv">
        <title>Genomics of Preaxostyla Flagellates Illuminates Evolutionary Transitions and the Path Towards Mitochondrial Loss.</title>
        <authorList>
            <person name="Novak L.V.F."/>
            <person name="Treitli S.C."/>
            <person name="Pyrih J."/>
            <person name="Halakuc P."/>
            <person name="Pipaliya S.V."/>
            <person name="Vacek V."/>
            <person name="Brzon O."/>
            <person name="Soukal P."/>
            <person name="Eme L."/>
            <person name="Dacks J.B."/>
            <person name="Karnkowska A."/>
            <person name="Elias M."/>
            <person name="Hampl V."/>
        </authorList>
    </citation>
    <scope>NUCLEOTIDE SEQUENCE [LARGE SCALE GENOMIC DNA]</scope>
    <source>
        <strain evidence="2">NAU3</strain>
        <tissue evidence="2">Gut</tissue>
    </source>
</reference>
<feature type="compositionally biased region" description="Basic and acidic residues" evidence="1">
    <location>
        <begin position="240"/>
        <end position="255"/>
    </location>
</feature>